<dbReference type="EMBL" id="JAUIZM010000006">
    <property type="protein sequence ID" value="KAK1378494.1"/>
    <property type="molecule type" value="Genomic_DNA"/>
</dbReference>
<feature type="compositionally biased region" description="Acidic residues" evidence="1">
    <location>
        <begin position="119"/>
        <end position="128"/>
    </location>
</feature>
<accession>A0AAD8I4W0</accession>
<reference evidence="3" key="2">
    <citation type="submission" date="2023-05" db="EMBL/GenBank/DDBJ databases">
        <authorList>
            <person name="Schelkunov M.I."/>
        </authorList>
    </citation>
    <scope>NUCLEOTIDE SEQUENCE</scope>
    <source>
        <strain evidence="3">Hsosn_3</strain>
        <tissue evidence="3">Leaf</tissue>
    </source>
</reference>
<gene>
    <name evidence="3" type="ORF">POM88_025238</name>
</gene>
<evidence type="ECO:0000313" key="4">
    <source>
        <dbReference type="Proteomes" id="UP001237642"/>
    </source>
</evidence>
<protein>
    <submittedName>
        <fullName evidence="3">Uncharacterized protein</fullName>
    </submittedName>
</protein>
<feature type="region of interest" description="Disordered" evidence="1">
    <location>
        <begin position="61"/>
        <end position="143"/>
    </location>
</feature>
<keyword evidence="2" id="KW-0472">Membrane</keyword>
<comment type="caution">
    <text evidence="3">The sequence shown here is derived from an EMBL/GenBank/DDBJ whole genome shotgun (WGS) entry which is preliminary data.</text>
</comment>
<dbReference type="AlphaFoldDB" id="A0AAD8I4W0"/>
<evidence type="ECO:0000256" key="1">
    <source>
        <dbReference type="SAM" id="MobiDB-lite"/>
    </source>
</evidence>
<feature type="compositionally biased region" description="Basic and acidic residues" evidence="1">
    <location>
        <begin position="88"/>
        <end position="118"/>
    </location>
</feature>
<organism evidence="3 4">
    <name type="scientific">Heracleum sosnowskyi</name>
    <dbReference type="NCBI Taxonomy" id="360622"/>
    <lineage>
        <taxon>Eukaryota</taxon>
        <taxon>Viridiplantae</taxon>
        <taxon>Streptophyta</taxon>
        <taxon>Embryophyta</taxon>
        <taxon>Tracheophyta</taxon>
        <taxon>Spermatophyta</taxon>
        <taxon>Magnoliopsida</taxon>
        <taxon>eudicotyledons</taxon>
        <taxon>Gunneridae</taxon>
        <taxon>Pentapetalae</taxon>
        <taxon>asterids</taxon>
        <taxon>campanulids</taxon>
        <taxon>Apiales</taxon>
        <taxon>Apiaceae</taxon>
        <taxon>Apioideae</taxon>
        <taxon>apioid superclade</taxon>
        <taxon>Tordylieae</taxon>
        <taxon>Tordyliinae</taxon>
        <taxon>Heracleum</taxon>
    </lineage>
</organism>
<keyword evidence="2" id="KW-1133">Transmembrane helix</keyword>
<evidence type="ECO:0000256" key="2">
    <source>
        <dbReference type="SAM" id="Phobius"/>
    </source>
</evidence>
<name>A0AAD8I4W0_9APIA</name>
<keyword evidence="4" id="KW-1185">Reference proteome</keyword>
<proteinExistence type="predicted"/>
<keyword evidence="2" id="KW-0812">Transmembrane</keyword>
<dbReference type="Proteomes" id="UP001237642">
    <property type="component" value="Unassembled WGS sequence"/>
</dbReference>
<feature type="compositionally biased region" description="Basic and acidic residues" evidence="1">
    <location>
        <begin position="129"/>
        <end position="143"/>
    </location>
</feature>
<reference evidence="3" key="1">
    <citation type="submission" date="2023-02" db="EMBL/GenBank/DDBJ databases">
        <title>Genome of toxic invasive species Heracleum sosnowskyi carries increased number of genes despite the absence of recent whole-genome duplications.</title>
        <authorList>
            <person name="Schelkunov M."/>
            <person name="Shtratnikova V."/>
            <person name="Makarenko M."/>
            <person name="Klepikova A."/>
            <person name="Omelchenko D."/>
            <person name="Novikova G."/>
            <person name="Obukhova E."/>
            <person name="Bogdanov V."/>
            <person name="Penin A."/>
            <person name="Logacheva M."/>
        </authorList>
    </citation>
    <scope>NUCLEOTIDE SEQUENCE</scope>
    <source>
        <strain evidence="3">Hsosn_3</strain>
        <tissue evidence="3">Leaf</tissue>
    </source>
</reference>
<sequence length="195" mass="22475">MFFLSIPYLIWGLKSMYQVQGTRKELKVSAHFLRIFTLSGALLVIMILSLPIRVEQPRRSTKIKAKASLSTESNLPEKRSRKSSIAENDEKEKEVAPKDNLVKKVQMEAEKTEKKVVAEQDENEDEVGDVGHEDKNDETQYTTKHVEKDVQDKTQETRNKMMNTTIEETNLSEDIKIFKLRVMIPLIISGSQIYM</sequence>
<evidence type="ECO:0000313" key="3">
    <source>
        <dbReference type="EMBL" id="KAK1378494.1"/>
    </source>
</evidence>
<feature type="transmembrane region" description="Helical" evidence="2">
    <location>
        <begin position="31"/>
        <end position="52"/>
    </location>
</feature>